<dbReference type="Proteomes" id="UP000823775">
    <property type="component" value="Unassembled WGS sequence"/>
</dbReference>
<proteinExistence type="predicted"/>
<dbReference type="EMBL" id="JACEIK010000067">
    <property type="protein sequence ID" value="MCD7448574.1"/>
    <property type="molecule type" value="Genomic_DNA"/>
</dbReference>
<evidence type="ECO:0000313" key="2">
    <source>
        <dbReference type="EMBL" id="MCD7448574.1"/>
    </source>
</evidence>
<organism evidence="2 3">
    <name type="scientific">Datura stramonium</name>
    <name type="common">Jimsonweed</name>
    <name type="synonym">Common thornapple</name>
    <dbReference type="NCBI Taxonomy" id="4076"/>
    <lineage>
        <taxon>Eukaryota</taxon>
        <taxon>Viridiplantae</taxon>
        <taxon>Streptophyta</taxon>
        <taxon>Embryophyta</taxon>
        <taxon>Tracheophyta</taxon>
        <taxon>Spermatophyta</taxon>
        <taxon>Magnoliopsida</taxon>
        <taxon>eudicotyledons</taxon>
        <taxon>Gunneridae</taxon>
        <taxon>Pentapetalae</taxon>
        <taxon>asterids</taxon>
        <taxon>lamiids</taxon>
        <taxon>Solanales</taxon>
        <taxon>Solanaceae</taxon>
        <taxon>Solanoideae</taxon>
        <taxon>Datureae</taxon>
        <taxon>Datura</taxon>
    </lineage>
</organism>
<evidence type="ECO:0000313" key="3">
    <source>
        <dbReference type="Proteomes" id="UP000823775"/>
    </source>
</evidence>
<keyword evidence="3" id="KW-1185">Reference proteome</keyword>
<evidence type="ECO:0000256" key="1">
    <source>
        <dbReference type="SAM" id="Phobius"/>
    </source>
</evidence>
<keyword evidence="1" id="KW-0472">Membrane</keyword>
<accession>A0ABS8RPL2</accession>
<comment type="caution">
    <text evidence="2">The sequence shown here is derived from an EMBL/GenBank/DDBJ whole genome shotgun (WGS) entry which is preliminary data.</text>
</comment>
<protein>
    <submittedName>
        <fullName evidence="2">Uncharacterized protein</fullName>
    </submittedName>
</protein>
<reference evidence="2 3" key="1">
    <citation type="journal article" date="2021" name="BMC Genomics">
        <title>Datura genome reveals duplications of psychoactive alkaloid biosynthetic genes and high mutation rate following tissue culture.</title>
        <authorList>
            <person name="Rajewski A."/>
            <person name="Carter-House D."/>
            <person name="Stajich J."/>
            <person name="Litt A."/>
        </authorList>
    </citation>
    <scope>NUCLEOTIDE SEQUENCE [LARGE SCALE GENOMIC DNA]</scope>
    <source>
        <strain evidence="2">AR-01</strain>
    </source>
</reference>
<keyword evidence="1" id="KW-0812">Transmembrane</keyword>
<name>A0ABS8RPL2_DATST</name>
<feature type="transmembrane region" description="Helical" evidence="1">
    <location>
        <begin position="104"/>
        <end position="124"/>
    </location>
</feature>
<sequence>MISDACFAFAFHHDQRQRHDVTAGVAFVGSVSNGYNEEISKAENGLNMHSNIKEGDELTQGSVKSVYRQGKFSREENKKRKTYDERMKALKKIKVAKTSSTSSVLNGSSNALLFTIFFFFVLLFQGQRFDEPRAMPTKPDTK</sequence>
<gene>
    <name evidence="2" type="ORF">HAX54_044178</name>
</gene>
<keyword evidence="1" id="KW-1133">Transmembrane helix</keyword>